<comment type="caution">
    <text evidence="3">The sequence shown here is derived from an EMBL/GenBank/DDBJ whole genome shotgun (WGS) entry which is preliminary data.</text>
</comment>
<feature type="region of interest" description="Disordered" evidence="2">
    <location>
        <begin position="110"/>
        <end position="133"/>
    </location>
</feature>
<dbReference type="PANTHER" id="PTHR47934:SF6">
    <property type="entry name" value="MITOCHONDRIAL GROUP I INTRON SPLICING FACTOR CCM1-RELATED"/>
    <property type="match status" value="1"/>
</dbReference>
<dbReference type="InterPro" id="IPR051114">
    <property type="entry name" value="Mito_RNA_Proc_CCM1"/>
</dbReference>
<dbReference type="GO" id="GO:0005739">
    <property type="term" value="C:mitochondrion"/>
    <property type="evidence" value="ECO:0007669"/>
    <property type="project" value="TreeGrafter"/>
</dbReference>
<protein>
    <recommendedName>
        <fullName evidence="5">CoxI translation protein CYA5</fullName>
    </recommendedName>
</protein>
<evidence type="ECO:0000313" key="4">
    <source>
        <dbReference type="Proteomes" id="UP001174694"/>
    </source>
</evidence>
<gene>
    <name evidence="3" type="ORF">NKR23_g4483</name>
</gene>
<dbReference type="InterPro" id="IPR002885">
    <property type="entry name" value="PPR_rpt"/>
</dbReference>
<dbReference type="Pfam" id="PF01535">
    <property type="entry name" value="PPR"/>
    <property type="match status" value="1"/>
</dbReference>
<dbReference type="GO" id="GO:0003729">
    <property type="term" value="F:mRNA binding"/>
    <property type="evidence" value="ECO:0007669"/>
    <property type="project" value="TreeGrafter"/>
</dbReference>
<dbReference type="NCBIfam" id="TIGR00756">
    <property type="entry name" value="PPR"/>
    <property type="match status" value="1"/>
</dbReference>
<dbReference type="AlphaFoldDB" id="A0AA38RUV5"/>
<evidence type="ECO:0000256" key="1">
    <source>
        <dbReference type="PROSITE-ProRule" id="PRU00708"/>
    </source>
</evidence>
<feature type="repeat" description="PPR" evidence="1">
    <location>
        <begin position="512"/>
        <end position="546"/>
    </location>
</feature>
<dbReference type="GO" id="GO:0007005">
    <property type="term" value="P:mitochondrion organization"/>
    <property type="evidence" value="ECO:0007669"/>
    <property type="project" value="TreeGrafter"/>
</dbReference>
<dbReference type="InterPro" id="IPR011990">
    <property type="entry name" value="TPR-like_helical_dom_sf"/>
</dbReference>
<dbReference type="PROSITE" id="PS51375">
    <property type="entry name" value="PPR"/>
    <property type="match status" value="1"/>
</dbReference>
<keyword evidence="4" id="KW-1185">Reference proteome</keyword>
<feature type="compositionally biased region" description="Polar residues" evidence="2">
    <location>
        <begin position="118"/>
        <end position="133"/>
    </location>
</feature>
<dbReference type="Gene3D" id="1.25.40.10">
    <property type="entry name" value="Tetratricopeptide repeat domain"/>
    <property type="match status" value="2"/>
</dbReference>
<accession>A0AA38RUV5</accession>
<organism evidence="3 4">
    <name type="scientific">Pleurostoma richardsiae</name>
    <dbReference type="NCBI Taxonomy" id="41990"/>
    <lineage>
        <taxon>Eukaryota</taxon>
        <taxon>Fungi</taxon>
        <taxon>Dikarya</taxon>
        <taxon>Ascomycota</taxon>
        <taxon>Pezizomycotina</taxon>
        <taxon>Sordariomycetes</taxon>
        <taxon>Sordariomycetidae</taxon>
        <taxon>Calosphaeriales</taxon>
        <taxon>Pleurostomataceae</taxon>
        <taxon>Pleurostoma</taxon>
    </lineage>
</organism>
<evidence type="ECO:0000313" key="3">
    <source>
        <dbReference type="EMBL" id="KAJ9148858.1"/>
    </source>
</evidence>
<name>A0AA38RUV5_9PEZI</name>
<dbReference type="Proteomes" id="UP001174694">
    <property type="component" value="Unassembled WGS sequence"/>
</dbReference>
<dbReference type="GO" id="GO:0006396">
    <property type="term" value="P:RNA processing"/>
    <property type="evidence" value="ECO:0007669"/>
    <property type="project" value="TreeGrafter"/>
</dbReference>
<evidence type="ECO:0000256" key="2">
    <source>
        <dbReference type="SAM" id="MobiDB-lite"/>
    </source>
</evidence>
<reference evidence="3" key="1">
    <citation type="submission" date="2022-07" db="EMBL/GenBank/DDBJ databases">
        <title>Fungi with potential for degradation of polypropylene.</title>
        <authorList>
            <person name="Gostincar C."/>
        </authorList>
    </citation>
    <scope>NUCLEOTIDE SEQUENCE</scope>
    <source>
        <strain evidence="3">EXF-13308</strain>
    </source>
</reference>
<proteinExistence type="predicted"/>
<dbReference type="EMBL" id="JANBVO010000011">
    <property type="protein sequence ID" value="KAJ9148858.1"/>
    <property type="molecule type" value="Genomic_DNA"/>
</dbReference>
<feature type="region of interest" description="Disordered" evidence="2">
    <location>
        <begin position="1091"/>
        <end position="1130"/>
    </location>
</feature>
<evidence type="ECO:0008006" key="5">
    <source>
        <dbReference type="Google" id="ProtNLM"/>
    </source>
</evidence>
<dbReference type="PANTHER" id="PTHR47934">
    <property type="entry name" value="PENTATRICOPEPTIDE REPEAT-CONTAINING PROTEIN PET309, MITOCHONDRIAL"/>
    <property type="match status" value="1"/>
</dbReference>
<sequence length="1130" mass="128209">MLERTAASLEPYNLQRVLPSTSTSLKSHRRLHTTFWNHGAADLELSNAWQALVRGPMDAFESLLPGQPRSEPMTASTFLLDFLYPNGAVALLKRLSPSILDRYDRPRASLRAPGHRPYTSTAVSHEQPSSDSRNVLDERILADHMSNTGGLAHGGTSRDELYRLLRSPQKREFDRVWALWQRVDHTVRAETFAEVALYLAQSTSITEAGRISQLLASVAPSQLDNRLIPLAVNAELKLDNASKAAKIFMDSRISDQVAVISSLIPLIVYSFKTSSWGLLHKVWAHLVEAGGIPVLGASHLQEVASTPQLDHKLLKLYQIAKAHGVTDAESKLFSSLKEVLLNPLVGIALRRVQPKQAQNLLRRAKDPLLYEELIRLRIGKGQKSGAAQAYREYRELPNVKVRVPILHALVRDVFYPHDAAGMELVLKDWYQRYDRLDLWGYQKFLAFYASRGDVASVRRLWEEHRKYYPLSMRASSDDTFAHLLHVHAVRGDIGEVERVFNEIHEEYGVRQSTSHWNILLNAYSKARDYDGAINVFSKLCEASTPDHISFGTIMGLSGSRGDLECTLELYRMAKSRGVEPTVAMADGLVEAYCQNDALSEAESICLMITKNVTMKGDYTELWNTLLFHHAMRRDLVTVNRILNSMTELGVDYNDKTFEFLLTALVYAKQAHHGLKLLRVANEQFHFRPTYTHYIILMSAFLETKQPHMVLETDALLDLWGFPETSDRLLRVIQALGRYHEFPSGPRRKEAREYLTDALRRFRQAVDEPEPRVRPSNKKAAELSSAEQLKTLPNLPARFDQISLLIFLFAQAKDFVTTRELIEMWNSSSADTLGVRTLLRMLSAIMYANFAEGNLAEVKKLWTTTFDEACKAGRPRASTDGKGKILPLYHYVLVDPIKTMQRAYEADNDAEGILSLVSTVTDAGFKLDSKTWNYHVQALARLKKLKEAFTACEHILMPQWSGWRHIRVGRKAKNQLPLWLRRVGSSPKYLRPTSYTLLVLARRYMELEQMTAWSGEASRLYSWLGENCAQVVNAIEALRKSDYSLGKLDVKVFKDLEASDLARLDAEIFKDLDVSDLDLDMGDFRGRVRAELGESQDPKRDGELNEEAERQARELRAAESKLDEALTSRRV</sequence>